<gene>
    <name evidence="1" type="ORF">OED52_01820</name>
</gene>
<organism evidence="1 2">
    <name type="scientific">Rhodococcus sacchari</name>
    <dbReference type="NCBI Taxonomy" id="2962047"/>
    <lineage>
        <taxon>Bacteria</taxon>
        <taxon>Bacillati</taxon>
        <taxon>Actinomycetota</taxon>
        <taxon>Actinomycetes</taxon>
        <taxon>Mycobacteriales</taxon>
        <taxon>Nocardiaceae</taxon>
        <taxon>Rhodococcus</taxon>
    </lineage>
</organism>
<keyword evidence="2" id="KW-1185">Reference proteome</keyword>
<name>A0ACD4DH53_9NOCA</name>
<evidence type="ECO:0000313" key="2">
    <source>
        <dbReference type="Proteomes" id="UP001156484"/>
    </source>
</evidence>
<reference evidence="1" key="1">
    <citation type="submission" date="2022-10" db="EMBL/GenBank/DDBJ databases">
        <title>Rhodococcus ferula Z13 complete genome.</title>
        <authorList>
            <person name="Long X."/>
            <person name="Zang M."/>
        </authorList>
    </citation>
    <scope>NUCLEOTIDE SEQUENCE</scope>
    <source>
        <strain evidence="1">Z13</strain>
    </source>
</reference>
<sequence length="351" mass="35460">MNDILGLIDDPALVADLRRVAAAADRALHEASPPVPRRMWTDAAIVVLDRAAATVCAAEHPRRPGVVLVCSGPADLDEWQAAATVGAEHVLALPDDEVELLALVSAAGEPAAGSGVALTVVGGCGGAGASTFAAALAWTPGHDTLLVDADPFGGGLDVLTGLEERPGVRWSGVTVDGGRVSARALRDAAPAWRPGVGVLSTDREAADRLTPAAAGAVVEALKGAGTTVVCDVGRCFGPVAETVLALSDLTVVVTPARVGAALSAARVAGRLLERGDPAGLVVRGPAPGGLRAEDVADVVGLDLLASMRPEPGLAEMLERGGLRLRSRSPLAAAARDVLATLSTRLVPRRVA</sequence>
<protein>
    <submittedName>
        <fullName evidence="1">CpaE-like family protein</fullName>
    </submittedName>
</protein>
<proteinExistence type="predicted"/>
<evidence type="ECO:0000313" key="1">
    <source>
        <dbReference type="EMBL" id="UYP19342.1"/>
    </source>
</evidence>
<dbReference type="EMBL" id="CP107551">
    <property type="protein sequence ID" value="UYP19342.1"/>
    <property type="molecule type" value="Genomic_DNA"/>
</dbReference>
<accession>A0ACD4DH53</accession>
<dbReference type="Proteomes" id="UP001156484">
    <property type="component" value="Chromosome"/>
</dbReference>